<name>A0A848D9M6_9EURY</name>
<dbReference type="AlphaFoldDB" id="A0A848D9M6"/>
<protein>
    <submittedName>
        <fullName evidence="1">YgiT-type zinc finger protein</fullName>
    </submittedName>
</protein>
<evidence type="ECO:0000313" key="2">
    <source>
        <dbReference type="Proteomes" id="UP000606580"/>
    </source>
</evidence>
<comment type="caution">
    <text evidence="1">The sequence shown here is derived from an EMBL/GenBank/DDBJ whole genome shotgun (WGS) entry which is preliminary data.</text>
</comment>
<evidence type="ECO:0000313" key="1">
    <source>
        <dbReference type="EMBL" id="NMG83729.1"/>
    </source>
</evidence>
<sequence>MKCYFCGGEMKKGKTIYTINKKGYHLLIDEVQAWICEQCGEPYFEGDVVDAIQKIVGELDVRVESVREVALA</sequence>
<dbReference type="EMBL" id="WNEG01000101">
    <property type="protein sequence ID" value="NMG83729.1"/>
    <property type="molecule type" value="Genomic_DNA"/>
</dbReference>
<proteinExistence type="predicted"/>
<dbReference type="CDD" id="cd12870">
    <property type="entry name" value="MqsA"/>
    <property type="match status" value="1"/>
</dbReference>
<dbReference type="Proteomes" id="UP000606580">
    <property type="component" value="Unassembled WGS sequence"/>
</dbReference>
<accession>A0A848D9M6</accession>
<reference evidence="1" key="1">
    <citation type="journal article" date="2020" name="MBio">
        <title>'Candidatus Ethanoperedens,' a Thermophilic Genus of Archaea Mediating the Anaerobic Oxidation of Ethane.</title>
        <authorList>
            <person name="Hahn C.J."/>
            <person name="Laso-Perez R."/>
            <person name="Vulcano F."/>
            <person name="Vaziourakis K.M."/>
            <person name="Stokke R."/>
            <person name="Steen I.H."/>
            <person name="Teske A."/>
            <person name="Boetius A."/>
            <person name="Liebeke M."/>
            <person name="Amann R."/>
            <person name="Knittel K."/>
            <person name="Wegener G."/>
        </authorList>
    </citation>
    <scope>NUCLEOTIDE SEQUENCE</scope>
    <source>
        <strain evidence="1">GoM-Arc1-LC-WB58</strain>
    </source>
</reference>
<dbReference type="Gene3D" id="3.10.20.860">
    <property type="match status" value="1"/>
</dbReference>
<dbReference type="InterPro" id="IPR022453">
    <property type="entry name" value="Znf_MqsA-type"/>
</dbReference>
<organism evidence="1 2">
    <name type="scientific">Candidatus Ethanoperedens thermophilum</name>
    <dbReference type="NCBI Taxonomy" id="2766897"/>
    <lineage>
        <taxon>Archaea</taxon>
        <taxon>Methanobacteriati</taxon>
        <taxon>Methanobacteriota</taxon>
        <taxon>Stenosarchaea group</taxon>
        <taxon>Methanomicrobia</taxon>
        <taxon>Methanosarcinales</taxon>
        <taxon>Methanosarcinales incertae sedis</taxon>
        <taxon>GOM Arc I cluster</taxon>
        <taxon>Candidatus Ethanoperedens</taxon>
    </lineage>
</organism>
<dbReference type="NCBIfam" id="TIGR03831">
    <property type="entry name" value="YgiT_finger"/>
    <property type="match status" value="1"/>
</dbReference>
<gene>
    <name evidence="1" type="ORF">GIS02_05965</name>
</gene>